<dbReference type="InterPro" id="IPR036188">
    <property type="entry name" value="FAD/NAD-bd_sf"/>
</dbReference>
<evidence type="ECO:0000256" key="1">
    <source>
        <dbReference type="ARBA" id="ARBA00001974"/>
    </source>
</evidence>
<comment type="cofactor">
    <cofactor evidence="1">
        <name>FAD</name>
        <dbReference type="ChEBI" id="CHEBI:57692"/>
    </cofactor>
</comment>
<gene>
    <name evidence="5" type="ORF">QLQ12_43435</name>
</gene>
<dbReference type="PANTHER" id="PTHR43004">
    <property type="entry name" value="TRK SYSTEM POTASSIUM UPTAKE PROTEIN"/>
    <property type="match status" value="1"/>
</dbReference>
<evidence type="ECO:0000256" key="3">
    <source>
        <dbReference type="ARBA" id="ARBA00022827"/>
    </source>
</evidence>
<dbReference type="InterPro" id="IPR050641">
    <property type="entry name" value="RIFMO-like"/>
</dbReference>
<dbReference type="Pfam" id="PF21274">
    <property type="entry name" value="Rng_hyd_C"/>
    <property type="match status" value="1"/>
</dbReference>
<keyword evidence="2" id="KW-0285">Flavoprotein</keyword>
<keyword evidence="5" id="KW-0560">Oxidoreductase</keyword>
<dbReference type="PANTHER" id="PTHR43004:SF19">
    <property type="entry name" value="BINDING MONOOXYGENASE, PUTATIVE (JCVI)-RELATED"/>
    <property type="match status" value="1"/>
</dbReference>
<name>A0ABT6X0D5_9ACTN</name>
<dbReference type="Gene3D" id="3.50.50.60">
    <property type="entry name" value="FAD/NAD(P)-binding domain"/>
    <property type="match status" value="1"/>
</dbReference>
<proteinExistence type="predicted"/>
<dbReference type="EMBL" id="JASCTH010000045">
    <property type="protein sequence ID" value="MDI6105458.1"/>
    <property type="molecule type" value="Genomic_DNA"/>
</dbReference>
<evidence type="ECO:0000256" key="2">
    <source>
        <dbReference type="ARBA" id="ARBA00022630"/>
    </source>
</evidence>
<reference evidence="5 6" key="1">
    <citation type="submission" date="2023-05" db="EMBL/GenBank/DDBJ databases">
        <title>Actinoplanes sp. NEAU-A12 genome sequencing.</title>
        <authorList>
            <person name="Wang Z.-S."/>
        </authorList>
    </citation>
    <scope>NUCLEOTIDE SEQUENCE [LARGE SCALE GENOMIC DNA]</scope>
    <source>
        <strain evidence="5 6">NEAU-A12</strain>
    </source>
</reference>
<dbReference type="GO" id="GO:0004497">
    <property type="term" value="F:monooxygenase activity"/>
    <property type="evidence" value="ECO:0007669"/>
    <property type="project" value="UniProtKB-KW"/>
</dbReference>
<dbReference type="RefSeq" id="WP_282766922.1">
    <property type="nucleotide sequence ID" value="NZ_JASCTH010000045.1"/>
</dbReference>
<keyword evidence="6" id="KW-1185">Reference proteome</keyword>
<keyword evidence="3" id="KW-0274">FAD</keyword>
<dbReference type="SUPFAM" id="SSF51905">
    <property type="entry name" value="FAD/NAD(P)-binding domain"/>
    <property type="match status" value="1"/>
</dbReference>
<comment type="caution">
    <text evidence="5">The sequence shown here is derived from an EMBL/GenBank/DDBJ whole genome shotgun (WGS) entry which is preliminary data.</text>
</comment>
<keyword evidence="5" id="KW-0503">Monooxygenase</keyword>
<evidence type="ECO:0000313" key="5">
    <source>
        <dbReference type="EMBL" id="MDI6105458.1"/>
    </source>
</evidence>
<dbReference type="Pfam" id="PF01494">
    <property type="entry name" value="FAD_binding_3"/>
    <property type="match status" value="1"/>
</dbReference>
<dbReference type="InterPro" id="IPR002938">
    <property type="entry name" value="FAD-bd"/>
</dbReference>
<dbReference type="Gene3D" id="3.30.70.2450">
    <property type="match status" value="1"/>
</dbReference>
<protein>
    <submittedName>
        <fullName evidence="5">FAD-dependent monooxygenase</fullName>
    </submittedName>
</protein>
<dbReference type="Gene3D" id="3.40.30.120">
    <property type="match status" value="1"/>
</dbReference>
<evidence type="ECO:0000259" key="4">
    <source>
        <dbReference type="Pfam" id="PF01494"/>
    </source>
</evidence>
<dbReference type="PRINTS" id="PR00420">
    <property type="entry name" value="RNGMNOXGNASE"/>
</dbReference>
<dbReference type="Proteomes" id="UP001241758">
    <property type="component" value="Unassembled WGS sequence"/>
</dbReference>
<sequence length="494" mass="52664">MTVDVDVAVVGAGPVGGLLAGELRLYGVRTVVLEALPEPTGLSKAGTLHARTVQTLELRGLIGDPEPPAMAGPAPFHFAGMFGLDLGPLAAGGPALVGSPQARTEQVFARRATAGGAEIRRGHEMVGLTEEADRVLLRVRGPAGEYVMSARFVVGCDGGRSATRKLAGIDFPGTGATVAALLGEVRLLEPYAAPPGWQRTPRGWTVIMVNPFGISRVFTIDFRAPHPDRTVPVTLDELRRMAEYITGRPMPMTDPRWLTRFGDATRQAATYRRGRVLLAGDAAHVHFPVGGQGLNLGLQDAVNLAWKLAGEVRGWAPPSLLDSYQAERHPQAARVLHNTRAQLALMNPDPAVDPLRDLFADLMRFDPVNRLLGGMISGMDVAYDVGRPDDPLAGRMAPRLRLVDAGGSHTTLARLLHDGTGLLLDLADRPELRAAAADWGGRVRVVAAKADGEPPAEALLVRPDGYVAWSAAADRPAGPDELRIALTTWFGLPR</sequence>
<evidence type="ECO:0000313" key="6">
    <source>
        <dbReference type="Proteomes" id="UP001241758"/>
    </source>
</evidence>
<organism evidence="5 6">
    <name type="scientific">Actinoplanes sandaracinus</name>
    <dbReference type="NCBI Taxonomy" id="3045177"/>
    <lineage>
        <taxon>Bacteria</taxon>
        <taxon>Bacillati</taxon>
        <taxon>Actinomycetota</taxon>
        <taxon>Actinomycetes</taxon>
        <taxon>Micromonosporales</taxon>
        <taxon>Micromonosporaceae</taxon>
        <taxon>Actinoplanes</taxon>
    </lineage>
</organism>
<feature type="domain" description="FAD-binding" evidence="4">
    <location>
        <begin position="4"/>
        <end position="338"/>
    </location>
</feature>
<accession>A0ABT6X0D5</accession>